<feature type="chain" id="PRO_5046189749" evidence="1">
    <location>
        <begin position="26"/>
        <end position="112"/>
    </location>
</feature>
<evidence type="ECO:0000256" key="1">
    <source>
        <dbReference type="SAM" id="SignalP"/>
    </source>
</evidence>
<dbReference type="InterPro" id="IPR008613">
    <property type="entry name" value="Excalibur_Ca-bd_domain"/>
</dbReference>
<evidence type="ECO:0000313" key="3">
    <source>
        <dbReference type="EMBL" id="MBV7266694.1"/>
    </source>
</evidence>
<dbReference type="EMBL" id="JAGSPB010000002">
    <property type="protein sequence ID" value="MBV7266694.1"/>
    <property type="molecule type" value="Genomic_DNA"/>
</dbReference>
<gene>
    <name evidence="3" type="ORF">KCG45_10935</name>
</gene>
<evidence type="ECO:0000313" key="4">
    <source>
        <dbReference type="Proteomes" id="UP000699975"/>
    </source>
</evidence>
<sequence>MVKALSASAFSAIIALGLASIPVSAVIAHPGGLNAEGCHNNRKTGEYHCHRNPRASRPVQEAQSIQGDVYYRNCDAARAAGAAPIYRGQPGYRSALDRDNDGVACEPYRGRR</sequence>
<dbReference type="InterPro" id="IPR047773">
    <property type="entry name" value="YHYH_dom_bact"/>
</dbReference>
<keyword evidence="4" id="KW-1185">Reference proteome</keyword>
<dbReference type="Proteomes" id="UP000699975">
    <property type="component" value="Unassembled WGS sequence"/>
</dbReference>
<protein>
    <submittedName>
        <fullName evidence="3">Excalibur calcium-binding domain-containing protein</fullName>
    </submittedName>
</protein>
<keyword evidence="1" id="KW-0732">Signal</keyword>
<comment type="caution">
    <text evidence="3">The sequence shown here is derived from an EMBL/GenBank/DDBJ whole genome shotgun (WGS) entry which is preliminary data.</text>
</comment>
<dbReference type="RefSeq" id="WP_218317259.1">
    <property type="nucleotide sequence ID" value="NZ_JAGSPB010000002.1"/>
</dbReference>
<dbReference type="Pfam" id="PF05901">
    <property type="entry name" value="Excalibur"/>
    <property type="match status" value="1"/>
</dbReference>
<feature type="signal peptide" evidence="1">
    <location>
        <begin position="1"/>
        <end position="25"/>
    </location>
</feature>
<organism evidence="3 4">
    <name type="scientific">Erythrobacter ani</name>
    <dbReference type="NCBI Taxonomy" id="2827235"/>
    <lineage>
        <taxon>Bacteria</taxon>
        <taxon>Pseudomonadati</taxon>
        <taxon>Pseudomonadota</taxon>
        <taxon>Alphaproteobacteria</taxon>
        <taxon>Sphingomonadales</taxon>
        <taxon>Erythrobacteraceae</taxon>
        <taxon>Erythrobacter/Porphyrobacter group</taxon>
        <taxon>Erythrobacter</taxon>
    </lineage>
</organism>
<feature type="domain" description="Excalibur calcium-binding" evidence="2">
    <location>
        <begin position="70"/>
        <end position="106"/>
    </location>
</feature>
<accession>A0ABS6SPZ0</accession>
<dbReference type="NCBIfam" id="NF033223">
    <property type="entry name" value="YHYH_alt"/>
    <property type="match status" value="1"/>
</dbReference>
<proteinExistence type="predicted"/>
<name>A0ABS6SPZ0_9SPHN</name>
<dbReference type="SMART" id="SM00894">
    <property type="entry name" value="Excalibur"/>
    <property type="match status" value="1"/>
</dbReference>
<evidence type="ECO:0000259" key="2">
    <source>
        <dbReference type="SMART" id="SM00894"/>
    </source>
</evidence>
<reference evidence="3 4" key="1">
    <citation type="submission" date="2021-04" db="EMBL/GenBank/DDBJ databases">
        <authorList>
            <person name="Pira H."/>
            <person name="Risdian C."/>
            <person name="Wink J."/>
        </authorList>
    </citation>
    <scope>NUCLEOTIDE SEQUENCE [LARGE SCALE GENOMIC DNA]</scope>
    <source>
        <strain evidence="3 4">WH131</strain>
    </source>
</reference>